<dbReference type="AlphaFoldDB" id="A0A1M4XG98"/>
<comment type="similarity">
    <text evidence="1 4">Belongs to the enoyl-CoA hydratase/isomerase family.</text>
</comment>
<sequence>MTAVTTERREHILLITINRPEARNAVNGAVAAGMEEAIDELETEQSIWCAILSGAGPAFCAGADLKEIASGNGASLSTPRGGFAGIVWRERAKPLIAAVDGPALAGGTEIVLSCDLIVASRAASFGLPEVKRSLVAAAGGAFRLPRILPRAIAMEALLTGEPISAETAYQHGMINHLVEPGQATVGAMELAETICKNAPLAVSETYKIARQSFFGSVPESDLFRASRDAMNRLAETNDYKEGPLAFIEKRQPRWSGS</sequence>
<dbReference type="CDD" id="cd06558">
    <property type="entry name" value="crotonase-like"/>
    <property type="match status" value="1"/>
</dbReference>
<dbReference type="SUPFAM" id="SSF52096">
    <property type="entry name" value="ClpP/crotonase"/>
    <property type="match status" value="1"/>
</dbReference>
<dbReference type="STRING" id="1121881.SAMN02745225_02015"/>
<gene>
    <name evidence="5" type="ORF">SAMN02745225_02015</name>
</gene>
<keyword evidence="2" id="KW-0443">Lipid metabolism</keyword>
<dbReference type="Pfam" id="PF00378">
    <property type="entry name" value="ECH_1"/>
    <property type="match status" value="1"/>
</dbReference>
<keyword evidence="6" id="KW-1185">Reference proteome</keyword>
<dbReference type="InterPro" id="IPR018376">
    <property type="entry name" value="Enoyl-CoA_hyd/isom_CS"/>
</dbReference>
<dbReference type="PANTHER" id="PTHR11941">
    <property type="entry name" value="ENOYL-COA HYDRATASE-RELATED"/>
    <property type="match status" value="1"/>
</dbReference>
<dbReference type="GO" id="GO:0016829">
    <property type="term" value="F:lyase activity"/>
    <property type="evidence" value="ECO:0007669"/>
    <property type="project" value="UniProtKB-KW"/>
</dbReference>
<dbReference type="InterPro" id="IPR001753">
    <property type="entry name" value="Enoyl-CoA_hydra/iso"/>
</dbReference>
<name>A0A1M4XG98_9ACTN</name>
<protein>
    <submittedName>
        <fullName evidence="5">Enoyl-CoA hydratase</fullName>
    </submittedName>
</protein>
<dbReference type="GO" id="GO:0006635">
    <property type="term" value="P:fatty acid beta-oxidation"/>
    <property type="evidence" value="ECO:0007669"/>
    <property type="project" value="TreeGrafter"/>
</dbReference>
<accession>A0A1M4XG98</accession>
<dbReference type="InterPro" id="IPR029045">
    <property type="entry name" value="ClpP/crotonase-like_dom_sf"/>
</dbReference>
<evidence type="ECO:0000256" key="1">
    <source>
        <dbReference type="ARBA" id="ARBA00005254"/>
    </source>
</evidence>
<reference evidence="6" key="1">
    <citation type="submission" date="2016-11" db="EMBL/GenBank/DDBJ databases">
        <authorList>
            <person name="Varghese N."/>
            <person name="Submissions S."/>
        </authorList>
    </citation>
    <scope>NUCLEOTIDE SEQUENCE [LARGE SCALE GENOMIC DNA]</scope>
    <source>
        <strain evidence="6">DSM 19514</strain>
    </source>
</reference>
<dbReference type="RefSeq" id="WP_072792040.1">
    <property type="nucleotide sequence ID" value="NZ_FQUL01000038.1"/>
</dbReference>
<evidence type="ECO:0000313" key="6">
    <source>
        <dbReference type="Proteomes" id="UP000184295"/>
    </source>
</evidence>
<dbReference type="NCBIfam" id="NF006100">
    <property type="entry name" value="PRK08252.1"/>
    <property type="match status" value="1"/>
</dbReference>
<dbReference type="Gene3D" id="1.10.12.10">
    <property type="entry name" value="Lyase 2-enoyl-coa Hydratase, Chain A, domain 2"/>
    <property type="match status" value="1"/>
</dbReference>
<dbReference type="InterPro" id="IPR014748">
    <property type="entry name" value="Enoyl-CoA_hydra_C"/>
</dbReference>
<dbReference type="PANTHER" id="PTHR11941:SF169">
    <property type="entry name" value="(7AS)-7A-METHYL-1,5-DIOXO-2,3,5,6,7,7A-HEXAHYDRO-1H-INDENE-CARBOXYL-COA HYDROLASE"/>
    <property type="match status" value="1"/>
</dbReference>
<dbReference type="PROSITE" id="PS00166">
    <property type="entry name" value="ENOYL_COA_HYDRATASE"/>
    <property type="match status" value="1"/>
</dbReference>
<dbReference type="Proteomes" id="UP000184295">
    <property type="component" value="Unassembled WGS sequence"/>
</dbReference>
<evidence type="ECO:0000256" key="3">
    <source>
        <dbReference type="ARBA" id="ARBA00023239"/>
    </source>
</evidence>
<keyword evidence="3" id="KW-0456">Lyase</keyword>
<proteinExistence type="inferred from homology"/>
<evidence type="ECO:0000313" key="5">
    <source>
        <dbReference type="EMBL" id="SHE92478.1"/>
    </source>
</evidence>
<evidence type="ECO:0000256" key="2">
    <source>
        <dbReference type="ARBA" id="ARBA00023098"/>
    </source>
</evidence>
<organism evidence="5 6">
    <name type="scientific">Ferrithrix thermotolerans DSM 19514</name>
    <dbReference type="NCBI Taxonomy" id="1121881"/>
    <lineage>
        <taxon>Bacteria</taxon>
        <taxon>Bacillati</taxon>
        <taxon>Actinomycetota</taxon>
        <taxon>Acidimicrobiia</taxon>
        <taxon>Acidimicrobiales</taxon>
        <taxon>Acidimicrobiaceae</taxon>
        <taxon>Ferrithrix</taxon>
    </lineage>
</organism>
<evidence type="ECO:0000256" key="4">
    <source>
        <dbReference type="RuleBase" id="RU003707"/>
    </source>
</evidence>
<dbReference type="OrthoDB" id="4284283at2"/>
<dbReference type="EMBL" id="FQUL01000038">
    <property type="protein sequence ID" value="SHE92478.1"/>
    <property type="molecule type" value="Genomic_DNA"/>
</dbReference>
<dbReference type="Gene3D" id="3.90.226.10">
    <property type="entry name" value="2-enoyl-CoA Hydratase, Chain A, domain 1"/>
    <property type="match status" value="1"/>
</dbReference>